<keyword evidence="3 7" id="KW-0808">Transferase</keyword>
<keyword evidence="4 7" id="KW-0949">S-adenosyl-L-methionine</keyword>
<dbReference type="GO" id="GO:0003886">
    <property type="term" value="F:DNA (cytosine-5-)-methyltransferase activity"/>
    <property type="evidence" value="ECO:0007669"/>
    <property type="project" value="UniProtKB-EC"/>
</dbReference>
<dbReference type="PANTHER" id="PTHR46098">
    <property type="entry name" value="TRNA (CYTOSINE(38)-C(5))-METHYLTRANSFERASE"/>
    <property type="match status" value="1"/>
</dbReference>
<dbReference type="EC" id="2.1.1.37" evidence="1"/>
<dbReference type="FunCoup" id="A0A1B1AFG6">
    <property type="interactions" value="52"/>
</dbReference>
<dbReference type="NCBIfam" id="TIGR00675">
    <property type="entry name" value="dcm"/>
    <property type="match status" value="1"/>
</dbReference>
<dbReference type="InParanoid" id="A0A1B1AFG6"/>
<dbReference type="AlphaFoldDB" id="A0A1B1AFG6"/>
<dbReference type="InterPro" id="IPR050750">
    <property type="entry name" value="C5-MTase"/>
</dbReference>
<dbReference type="OrthoDB" id="9813719at2"/>
<feature type="active site" evidence="7">
    <location>
        <position position="79"/>
    </location>
</feature>
<evidence type="ECO:0000313" key="10">
    <source>
        <dbReference type="Proteomes" id="UP000092498"/>
    </source>
</evidence>
<keyword evidence="5" id="KW-0680">Restriction system</keyword>
<dbReference type="Gene3D" id="3.40.50.150">
    <property type="entry name" value="Vaccinia Virus protein VP39"/>
    <property type="match status" value="1"/>
</dbReference>
<comment type="similarity">
    <text evidence="7 8">Belongs to the class I-like SAM-binding methyltransferase superfamily. C5-methyltransferase family.</text>
</comment>
<dbReference type="Gene3D" id="3.90.120.10">
    <property type="entry name" value="DNA Methylase, subunit A, domain 2"/>
    <property type="match status" value="1"/>
</dbReference>
<dbReference type="REBASE" id="152616">
    <property type="entry name" value="M.Cba272ORF4975P"/>
</dbReference>
<dbReference type="EMBL" id="CP013244">
    <property type="protein sequence ID" value="ANP45309.1"/>
    <property type="molecule type" value="Genomic_DNA"/>
</dbReference>
<dbReference type="PRINTS" id="PR00105">
    <property type="entry name" value="C5METTRFRASE"/>
</dbReference>
<dbReference type="GO" id="GO:0009307">
    <property type="term" value="P:DNA restriction-modification system"/>
    <property type="evidence" value="ECO:0007669"/>
    <property type="project" value="UniProtKB-KW"/>
</dbReference>
<keyword evidence="10" id="KW-1185">Reference proteome</keyword>
<sequence>MQRDSGAPLWEFFAGGGLARLGLEPDFACAFANDIDRTKAAAYRAAFPPGDDMHEGDIWKLTPSKLPGKAALAWASFPCQDLSLAGARRGLAAPRSGAFWGFHALIEKLEHEGRAPDVLALENVSGLLSSHGGADFTALLHALDDLGYRAGALEIDAAMFTPQSRPRLFIIAARSPPPHLVASGPSEPFHGQALRNLVARLPDSMRKHYVWWRLNTPPKRNTRLADLLDDHSDAWNSAEQTAKLVSQMSELQRSRLEALQESGRREVGAVFRRIRIEHGERVQRAEARFDGLAGCLRTPTGGSSRQLLLFVEGKSLRSRLISPREAARLMGVPEHYPLPSGQTAALHLVGDAVCVPVVRWLSQNLLSPLAGAAAARKSA</sequence>
<dbReference type="KEGG" id="cbot:ATE48_04975"/>
<evidence type="ECO:0000256" key="3">
    <source>
        <dbReference type="ARBA" id="ARBA00022679"/>
    </source>
</evidence>
<dbReference type="SUPFAM" id="SSF53335">
    <property type="entry name" value="S-adenosyl-L-methionine-dependent methyltransferases"/>
    <property type="match status" value="1"/>
</dbReference>
<dbReference type="Proteomes" id="UP000092498">
    <property type="component" value="Chromosome"/>
</dbReference>
<dbReference type="PROSITE" id="PS51679">
    <property type="entry name" value="SAM_MT_C5"/>
    <property type="match status" value="1"/>
</dbReference>
<proteinExistence type="inferred from homology"/>
<comment type="catalytic activity">
    <reaction evidence="6">
        <text>a 2'-deoxycytidine in DNA + S-adenosyl-L-methionine = a 5-methyl-2'-deoxycytidine in DNA + S-adenosyl-L-homocysteine + H(+)</text>
        <dbReference type="Rhea" id="RHEA:13681"/>
        <dbReference type="Rhea" id="RHEA-COMP:11369"/>
        <dbReference type="Rhea" id="RHEA-COMP:11370"/>
        <dbReference type="ChEBI" id="CHEBI:15378"/>
        <dbReference type="ChEBI" id="CHEBI:57856"/>
        <dbReference type="ChEBI" id="CHEBI:59789"/>
        <dbReference type="ChEBI" id="CHEBI:85452"/>
        <dbReference type="ChEBI" id="CHEBI:85454"/>
        <dbReference type="EC" id="2.1.1.37"/>
    </reaction>
</comment>
<evidence type="ECO:0000256" key="7">
    <source>
        <dbReference type="PROSITE-ProRule" id="PRU01016"/>
    </source>
</evidence>
<name>A0A1B1AFG6_9PROT</name>
<dbReference type="STRING" id="1759059.ATE48_04975"/>
<organism evidence="9 10">
    <name type="scientific">Candidatus Viadribacter manganicus</name>
    <dbReference type="NCBI Taxonomy" id="1759059"/>
    <lineage>
        <taxon>Bacteria</taxon>
        <taxon>Pseudomonadati</taxon>
        <taxon>Pseudomonadota</taxon>
        <taxon>Alphaproteobacteria</taxon>
        <taxon>Hyphomonadales</taxon>
        <taxon>Hyphomonadaceae</taxon>
        <taxon>Candidatus Viadribacter</taxon>
    </lineage>
</organism>
<evidence type="ECO:0000256" key="8">
    <source>
        <dbReference type="RuleBase" id="RU000416"/>
    </source>
</evidence>
<gene>
    <name evidence="9" type="ORF">ATE48_04975</name>
</gene>
<protein>
    <recommendedName>
        <fullName evidence="1">DNA (cytosine-5-)-methyltransferase</fullName>
        <ecNumber evidence="1">2.1.1.37</ecNumber>
    </recommendedName>
</protein>
<dbReference type="GO" id="GO:0032259">
    <property type="term" value="P:methylation"/>
    <property type="evidence" value="ECO:0007669"/>
    <property type="project" value="UniProtKB-KW"/>
</dbReference>
<reference evidence="9 10" key="1">
    <citation type="submission" date="2015-11" db="EMBL/GenBank/DDBJ databases">
        <title>Whole-Genome Sequence of Candidatus Oderbacter manganicum from the National Park Lower Oder Valley, Germany.</title>
        <authorList>
            <person name="Braun B."/>
            <person name="Liere K."/>
            <person name="Szewzyk U."/>
        </authorList>
    </citation>
    <scope>NUCLEOTIDE SEQUENCE [LARGE SCALE GENOMIC DNA]</scope>
    <source>
        <strain evidence="9 10">OTSz_A_272</strain>
    </source>
</reference>
<evidence type="ECO:0000256" key="1">
    <source>
        <dbReference type="ARBA" id="ARBA00011975"/>
    </source>
</evidence>
<keyword evidence="2 7" id="KW-0489">Methyltransferase</keyword>
<evidence type="ECO:0000256" key="6">
    <source>
        <dbReference type="ARBA" id="ARBA00047422"/>
    </source>
</evidence>
<evidence type="ECO:0000256" key="5">
    <source>
        <dbReference type="ARBA" id="ARBA00022747"/>
    </source>
</evidence>
<dbReference type="InterPro" id="IPR001525">
    <property type="entry name" value="C5_MeTfrase"/>
</dbReference>
<dbReference type="InterPro" id="IPR029063">
    <property type="entry name" value="SAM-dependent_MTases_sf"/>
</dbReference>
<evidence type="ECO:0000256" key="2">
    <source>
        <dbReference type="ARBA" id="ARBA00022603"/>
    </source>
</evidence>
<evidence type="ECO:0000256" key="4">
    <source>
        <dbReference type="ARBA" id="ARBA00022691"/>
    </source>
</evidence>
<evidence type="ECO:0000313" key="9">
    <source>
        <dbReference type="EMBL" id="ANP45309.1"/>
    </source>
</evidence>
<dbReference type="Pfam" id="PF00145">
    <property type="entry name" value="DNA_methylase"/>
    <property type="match status" value="1"/>
</dbReference>
<dbReference type="RefSeq" id="WP_066768399.1">
    <property type="nucleotide sequence ID" value="NZ_CP013244.1"/>
</dbReference>
<dbReference type="PANTHER" id="PTHR46098:SF1">
    <property type="entry name" value="TRNA (CYTOSINE(38)-C(5))-METHYLTRANSFERASE"/>
    <property type="match status" value="1"/>
</dbReference>
<accession>A0A1B1AFG6</accession>